<sequence length="101" mass="11855">MEENHVQEDKSSQQISIERTDHRDEDKREETSKKPKQASKQSLKAAKPTIPQPITLSTEERIVQEKTRWATIKNSNYEQNVEYLNTIFSQLTSRTGFYQKV</sequence>
<name>A0A1R3GQ34_COCAP</name>
<organism evidence="2 3">
    <name type="scientific">Corchorus capsularis</name>
    <name type="common">Jute</name>
    <dbReference type="NCBI Taxonomy" id="210143"/>
    <lineage>
        <taxon>Eukaryota</taxon>
        <taxon>Viridiplantae</taxon>
        <taxon>Streptophyta</taxon>
        <taxon>Embryophyta</taxon>
        <taxon>Tracheophyta</taxon>
        <taxon>Spermatophyta</taxon>
        <taxon>Magnoliopsida</taxon>
        <taxon>eudicotyledons</taxon>
        <taxon>Gunneridae</taxon>
        <taxon>Pentapetalae</taxon>
        <taxon>rosids</taxon>
        <taxon>malvids</taxon>
        <taxon>Malvales</taxon>
        <taxon>Malvaceae</taxon>
        <taxon>Grewioideae</taxon>
        <taxon>Apeibeae</taxon>
        <taxon>Corchorus</taxon>
    </lineage>
</organism>
<keyword evidence="3" id="KW-1185">Reference proteome</keyword>
<reference evidence="2 3" key="1">
    <citation type="submission" date="2013-09" db="EMBL/GenBank/DDBJ databases">
        <title>Corchorus capsularis genome sequencing.</title>
        <authorList>
            <person name="Alam M."/>
            <person name="Haque M.S."/>
            <person name="Islam M.S."/>
            <person name="Emdad E.M."/>
            <person name="Islam M.M."/>
            <person name="Ahmed B."/>
            <person name="Halim A."/>
            <person name="Hossen Q.M.M."/>
            <person name="Hossain M.Z."/>
            <person name="Ahmed R."/>
            <person name="Khan M.M."/>
            <person name="Islam R."/>
            <person name="Rashid M.M."/>
            <person name="Khan S.A."/>
            <person name="Rahman M.S."/>
            <person name="Alam M."/>
        </authorList>
    </citation>
    <scope>NUCLEOTIDE SEQUENCE [LARGE SCALE GENOMIC DNA]</scope>
    <source>
        <strain evidence="3">cv. CVL-1</strain>
        <tissue evidence="2">Whole seedling</tissue>
    </source>
</reference>
<dbReference type="AlphaFoldDB" id="A0A1R3GQ34"/>
<feature type="compositionally biased region" description="Basic and acidic residues" evidence="1">
    <location>
        <begin position="1"/>
        <end position="11"/>
    </location>
</feature>
<accession>A0A1R3GQ34</accession>
<dbReference type="Gramene" id="OMO60159">
    <property type="protein sequence ID" value="OMO60159"/>
    <property type="gene ID" value="CCACVL1_24351"/>
</dbReference>
<dbReference type="Proteomes" id="UP000188268">
    <property type="component" value="Unassembled WGS sequence"/>
</dbReference>
<feature type="compositionally biased region" description="Low complexity" evidence="1">
    <location>
        <begin position="38"/>
        <end position="48"/>
    </location>
</feature>
<evidence type="ECO:0000256" key="1">
    <source>
        <dbReference type="SAM" id="MobiDB-lite"/>
    </source>
</evidence>
<proteinExistence type="predicted"/>
<protein>
    <submittedName>
        <fullName evidence="2">Density-regulated protein</fullName>
    </submittedName>
</protein>
<evidence type="ECO:0000313" key="3">
    <source>
        <dbReference type="Proteomes" id="UP000188268"/>
    </source>
</evidence>
<feature type="region of interest" description="Disordered" evidence="1">
    <location>
        <begin position="1"/>
        <end position="57"/>
    </location>
</feature>
<gene>
    <name evidence="2" type="ORF">CCACVL1_24351</name>
</gene>
<evidence type="ECO:0000313" key="2">
    <source>
        <dbReference type="EMBL" id="OMO60159.1"/>
    </source>
</evidence>
<dbReference type="EMBL" id="AWWV01013751">
    <property type="protein sequence ID" value="OMO60159.1"/>
    <property type="molecule type" value="Genomic_DNA"/>
</dbReference>
<comment type="caution">
    <text evidence="2">The sequence shown here is derived from an EMBL/GenBank/DDBJ whole genome shotgun (WGS) entry which is preliminary data.</text>
</comment>
<feature type="compositionally biased region" description="Basic and acidic residues" evidence="1">
    <location>
        <begin position="18"/>
        <end position="33"/>
    </location>
</feature>